<dbReference type="PANTHER" id="PTHR43149">
    <property type="entry name" value="ENOYL-COA HYDRATASE"/>
    <property type="match status" value="1"/>
</dbReference>
<keyword evidence="4" id="KW-0443">Lipid metabolism</keyword>
<dbReference type="GO" id="GO:0016853">
    <property type="term" value="F:isomerase activity"/>
    <property type="evidence" value="ECO:0007669"/>
    <property type="project" value="UniProtKB-KW"/>
</dbReference>
<dbReference type="CDD" id="cd06558">
    <property type="entry name" value="crotonase-like"/>
    <property type="match status" value="1"/>
</dbReference>
<comment type="similarity">
    <text evidence="2">Belongs to the enoyl-CoA hydratase/isomerase family.</text>
</comment>
<evidence type="ECO:0000256" key="4">
    <source>
        <dbReference type="ARBA" id="ARBA00023098"/>
    </source>
</evidence>
<evidence type="ECO:0000256" key="5">
    <source>
        <dbReference type="ARBA" id="ARBA00023235"/>
    </source>
</evidence>
<dbReference type="SUPFAM" id="SSF52096">
    <property type="entry name" value="ClpP/crotonase"/>
    <property type="match status" value="1"/>
</dbReference>
<dbReference type="GO" id="GO:0006635">
    <property type="term" value="P:fatty acid beta-oxidation"/>
    <property type="evidence" value="ECO:0007669"/>
    <property type="project" value="UniProtKB-UniPathway"/>
</dbReference>
<dbReference type="InterPro" id="IPR045002">
    <property type="entry name" value="Ech1-like"/>
</dbReference>
<keyword evidence="7" id="KW-1185">Reference proteome</keyword>
<dbReference type="Gene3D" id="1.10.12.10">
    <property type="entry name" value="Lyase 2-enoyl-coa Hydratase, Chain A, domain 2"/>
    <property type="match status" value="1"/>
</dbReference>
<evidence type="ECO:0000256" key="3">
    <source>
        <dbReference type="ARBA" id="ARBA00022832"/>
    </source>
</evidence>
<dbReference type="EMBL" id="AHMO02000008">
    <property type="protein sequence ID" value="EQA44193.1"/>
    <property type="molecule type" value="Genomic_DNA"/>
</dbReference>
<dbReference type="NCBIfam" id="NF004794">
    <property type="entry name" value="PRK06142.1"/>
    <property type="match status" value="1"/>
</dbReference>
<dbReference type="UniPathway" id="UPA00659"/>
<evidence type="ECO:0000256" key="2">
    <source>
        <dbReference type="ARBA" id="ARBA00005254"/>
    </source>
</evidence>
<dbReference type="InterPro" id="IPR029045">
    <property type="entry name" value="ClpP/crotonase-like_dom_sf"/>
</dbReference>
<organism evidence="6 7">
    <name type="scientific">Leptospira broomii serovar Hurstbridge str. 5399</name>
    <dbReference type="NCBI Taxonomy" id="1049789"/>
    <lineage>
        <taxon>Bacteria</taxon>
        <taxon>Pseudomonadati</taxon>
        <taxon>Spirochaetota</taxon>
        <taxon>Spirochaetia</taxon>
        <taxon>Leptospirales</taxon>
        <taxon>Leptospiraceae</taxon>
        <taxon>Leptospira</taxon>
    </lineage>
</organism>
<keyword evidence="3" id="KW-0276">Fatty acid metabolism</keyword>
<accession>T0GFL7</accession>
<evidence type="ECO:0000313" key="6">
    <source>
        <dbReference type="EMBL" id="EQA44193.1"/>
    </source>
</evidence>
<proteinExistence type="inferred from homology"/>
<dbReference type="Proteomes" id="UP000015454">
    <property type="component" value="Unassembled WGS sequence"/>
</dbReference>
<sequence>MNKMRKNGSLVSSRLAILNDMKTSFEFFEIVPRNDGTAIVYLNRPDKRNAMDWSFWRDLPDVIEEIDSASEIRAFVIAARGKSFSTGLDLDSFFQQFGSIVQGSYGDDRKKFYNLILQMQKGINAVYDSSKPSIAAVHKHCIGGGLDLISACDIRYATLDASISLREAKVAIVADMGSINRLPGIIGQGHTRELAFTGKDIDGSEAYRIGLVSKLFDTQEKLMEGALATATEIAANPKIVVQGAKEVMNYAEGKPLDAGLNYVALWNSSFLDSRDFREASLSFKERKRPEYNRL</sequence>
<name>T0GFL7_9LEPT</name>
<comment type="pathway">
    <text evidence="1">Lipid metabolism; fatty acid beta-oxidation.</text>
</comment>
<dbReference type="Pfam" id="PF00378">
    <property type="entry name" value="ECH_1"/>
    <property type="match status" value="1"/>
</dbReference>
<protein>
    <submittedName>
        <fullName evidence="6">Enoyl-CoA hydratase/isomerase family protein</fullName>
    </submittedName>
</protein>
<dbReference type="InterPro" id="IPR014748">
    <property type="entry name" value="Enoyl-CoA_hydra_C"/>
</dbReference>
<evidence type="ECO:0000256" key="1">
    <source>
        <dbReference type="ARBA" id="ARBA00005005"/>
    </source>
</evidence>
<dbReference type="STRING" id="1049789.LEP1GSC050_2534"/>
<dbReference type="InterPro" id="IPR001753">
    <property type="entry name" value="Enoyl-CoA_hydra/iso"/>
</dbReference>
<comment type="caution">
    <text evidence="6">The sequence shown here is derived from an EMBL/GenBank/DDBJ whole genome shotgun (WGS) entry which is preliminary data.</text>
</comment>
<dbReference type="Gene3D" id="3.90.226.10">
    <property type="entry name" value="2-enoyl-CoA Hydratase, Chain A, domain 1"/>
    <property type="match status" value="1"/>
</dbReference>
<evidence type="ECO:0000313" key="7">
    <source>
        <dbReference type="Proteomes" id="UP000015454"/>
    </source>
</evidence>
<gene>
    <name evidence="6" type="ORF">LEP1GSC050_2534</name>
</gene>
<dbReference type="AlphaFoldDB" id="T0GFL7"/>
<keyword evidence="5" id="KW-0413">Isomerase</keyword>
<dbReference type="PANTHER" id="PTHR43149:SF1">
    <property type="entry name" value="DELTA(3,5)-DELTA(2,4)-DIENOYL-COA ISOMERASE, MITOCHONDRIAL"/>
    <property type="match status" value="1"/>
</dbReference>
<reference evidence="6" key="1">
    <citation type="submission" date="2013-05" db="EMBL/GenBank/DDBJ databases">
        <authorList>
            <person name="Harkins D.M."/>
            <person name="Durkin A.S."/>
            <person name="Brinkac L.M."/>
            <person name="Haft D.H."/>
            <person name="Selengut J.D."/>
            <person name="Sanka R."/>
            <person name="DePew J."/>
            <person name="Purushe J."/>
            <person name="Hartskeerl R.A."/>
            <person name="Ahmed A."/>
            <person name="van der Linden H."/>
            <person name="Goris M.G.A."/>
            <person name="Vinetz J.M."/>
            <person name="Sutton G.G."/>
            <person name="Nierman W.C."/>
            <person name="Fouts D.E."/>
        </authorList>
    </citation>
    <scope>NUCLEOTIDE SEQUENCE [LARGE SCALE GENOMIC DNA]</scope>
    <source>
        <strain evidence="6">5399</strain>
    </source>
</reference>